<accession>A0A9Q3CDS7</accession>
<organism evidence="2 3">
    <name type="scientific">Austropuccinia psidii MF-1</name>
    <dbReference type="NCBI Taxonomy" id="1389203"/>
    <lineage>
        <taxon>Eukaryota</taxon>
        <taxon>Fungi</taxon>
        <taxon>Dikarya</taxon>
        <taxon>Basidiomycota</taxon>
        <taxon>Pucciniomycotina</taxon>
        <taxon>Pucciniomycetes</taxon>
        <taxon>Pucciniales</taxon>
        <taxon>Sphaerophragmiaceae</taxon>
        <taxon>Austropuccinia</taxon>
    </lineage>
</organism>
<dbReference type="EMBL" id="AVOT02006089">
    <property type="protein sequence ID" value="MBW0480735.1"/>
    <property type="molecule type" value="Genomic_DNA"/>
</dbReference>
<evidence type="ECO:0000256" key="1">
    <source>
        <dbReference type="SAM" id="MobiDB-lite"/>
    </source>
</evidence>
<reference evidence="2" key="1">
    <citation type="submission" date="2021-03" db="EMBL/GenBank/DDBJ databases">
        <title>Draft genome sequence of rust myrtle Austropuccinia psidii MF-1, a brazilian biotype.</title>
        <authorList>
            <person name="Quecine M.C."/>
            <person name="Pachon D.M.R."/>
            <person name="Bonatelli M.L."/>
            <person name="Correr F.H."/>
            <person name="Franceschini L.M."/>
            <person name="Leite T.F."/>
            <person name="Margarido G.R.A."/>
            <person name="Almeida C.A."/>
            <person name="Ferrarezi J.A."/>
            <person name="Labate C.A."/>
        </authorList>
    </citation>
    <scope>NUCLEOTIDE SEQUENCE</scope>
    <source>
        <strain evidence="2">MF-1</strain>
    </source>
</reference>
<feature type="region of interest" description="Disordered" evidence="1">
    <location>
        <begin position="1"/>
        <end position="39"/>
    </location>
</feature>
<evidence type="ECO:0000313" key="2">
    <source>
        <dbReference type="EMBL" id="MBW0480735.1"/>
    </source>
</evidence>
<gene>
    <name evidence="2" type="ORF">O181_020450</name>
</gene>
<dbReference type="AlphaFoldDB" id="A0A9Q3CDS7"/>
<proteinExistence type="predicted"/>
<keyword evidence="3" id="KW-1185">Reference proteome</keyword>
<sequence>MGLKPQVGPPEPILAPNPNNHKMAKMTPGPQIGHNKQWTPLSTHGLCKPPAQFHQVLPSIKGKTFPSFMDLVPKDPGVVHIWYNIPLCTIFAQKCNGDVFRIQICHFNSSPQIHHPL</sequence>
<protein>
    <submittedName>
        <fullName evidence="2">Uncharacterized protein</fullName>
    </submittedName>
</protein>
<name>A0A9Q3CDS7_9BASI</name>
<evidence type="ECO:0000313" key="3">
    <source>
        <dbReference type="Proteomes" id="UP000765509"/>
    </source>
</evidence>
<dbReference type="Proteomes" id="UP000765509">
    <property type="component" value="Unassembled WGS sequence"/>
</dbReference>
<comment type="caution">
    <text evidence="2">The sequence shown here is derived from an EMBL/GenBank/DDBJ whole genome shotgun (WGS) entry which is preliminary data.</text>
</comment>